<dbReference type="InterPro" id="IPR016024">
    <property type="entry name" value="ARM-type_fold"/>
</dbReference>
<organism evidence="7 8">
    <name type="scientific">Daphnia magna</name>
    <dbReference type="NCBI Taxonomy" id="35525"/>
    <lineage>
        <taxon>Eukaryota</taxon>
        <taxon>Metazoa</taxon>
        <taxon>Ecdysozoa</taxon>
        <taxon>Arthropoda</taxon>
        <taxon>Crustacea</taxon>
        <taxon>Branchiopoda</taxon>
        <taxon>Diplostraca</taxon>
        <taxon>Cladocera</taxon>
        <taxon>Anomopoda</taxon>
        <taxon>Daphniidae</taxon>
        <taxon>Daphnia</taxon>
    </lineage>
</organism>
<accession>A0A0N8CGD3</accession>
<dbReference type="PROSITE" id="PS51450">
    <property type="entry name" value="LRR"/>
    <property type="match status" value="1"/>
</dbReference>
<feature type="domain" description="Protein zer-1 homolog-like C-terminal" evidence="5">
    <location>
        <begin position="381"/>
        <end position="734"/>
    </location>
</feature>
<keyword evidence="8" id="KW-1185">Reference proteome</keyword>
<name>A0A0N8CGD3_9CRUS</name>
<dbReference type="OrthoDB" id="5783533at2759"/>
<keyword evidence="4" id="KW-0833">Ubl conjugation pathway</keyword>
<evidence type="ECO:0000259" key="6">
    <source>
        <dbReference type="Pfam" id="PF25013"/>
    </source>
</evidence>
<dbReference type="PANTHER" id="PTHR12904">
    <property type="match status" value="1"/>
</dbReference>
<dbReference type="STRING" id="35525.A0A0N8CGD3"/>
<dbReference type="PANTHER" id="PTHR12904:SF22">
    <property type="entry name" value="ZYG-11 FAMILY MEMBER B, CELL CYCLE REGULATOR"/>
    <property type="match status" value="1"/>
</dbReference>
<dbReference type="InterPro" id="IPR032675">
    <property type="entry name" value="LRR_dom_sf"/>
</dbReference>
<dbReference type="InterPro" id="IPR011989">
    <property type="entry name" value="ARM-like"/>
</dbReference>
<evidence type="ECO:0000313" key="7">
    <source>
        <dbReference type="EMBL" id="KZS11064.1"/>
    </source>
</evidence>
<dbReference type="Gene3D" id="3.80.10.10">
    <property type="entry name" value="Ribonuclease Inhibitor"/>
    <property type="match status" value="2"/>
</dbReference>
<evidence type="ECO:0000256" key="3">
    <source>
        <dbReference type="ARBA" id="ARBA00022737"/>
    </source>
</evidence>
<keyword evidence="2" id="KW-0433">Leucine-rich repeat</keyword>
<dbReference type="AlphaFoldDB" id="A0A0N8CGD3"/>
<evidence type="ECO:0000256" key="2">
    <source>
        <dbReference type="ARBA" id="ARBA00022614"/>
    </source>
</evidence>
<dbReference type="InterPro" id="IPR056845">
    <property type="entry name" value="LRR_Zer-1"/>
</dbReference>
<dbReference type="InterPro" id="IPR051341">
    <property type="entry name" value="Zyg-11_UBL_adapter"/>
</dbReference>
<dbReference type="EMBL" id="LRGB01001581">
    <property type="protein sequence ID" value="KZS11064.1"/>
    <property type="molecule type" value="Genomic_DNA"/>
</dbReference>
<evidence type="ECO:0000259" key="5">
    <source>
        <dbReference type="Pfam" id="PF22964"/>
    </source>
</evidence>
<dbReference type="GO" id="GO:0031462">
    <property type="term" value="C:Cul2-RING ubiquitin ligase complex"/>
    <property type="evidence" value="ECO:0007669"/>
    <property type="project" value="TreeGrafter"/>
</dbReference>
<dbReference type="InterPro" id="IPR055142">
    <property type="entry name" value="ZER1-like_C"/>
</dbReference>
<protein>
    <submittedName>
        <fullName evidence="7">Protein zer-1</fullName>
    </submittedName>
</protein>
<dbReference type="Gene3D" id="1.25.10.10">
    <property type="entry name" value="Leucine-rich Repeat Variant"/>
    <property type="match status" value="1"/>
</dbReference>
<reference evidence="7 8" key="1">
    <citation type="submission" date="2016-03" db="EMBL/GenBank/DDBJ databases">
        <title>EvidentialGene: Evidence-directed Construction of Genes on Genomes.</title>
        <authorList>
            <person name="Gilbert D.G."/>
            <person name="Choi J.-H."/>
            <person name="Mockaitis K."/>
            <person name="Colbourne J."/>
            <person name="Pfrender M."/>
        </authorList>
    </citation>
    <scope>NUCLEOTIDE SEQUENCE [LARGE SCALE GENOMIC DNA]</scope>
    <source>
        <strain evidence="7 8">Xinb3</strain>
        <tissue evidence="7">Complete organism</tissue>
    </source>
</reference>
<dbReference type="FunFam" id="1.25.10.10:FF:000086">
    <property type="entry name" value="protein zyg-11 homolog B isoform X2"/>
    <property type="match status" value="1"/>
</dbReference>
<proteinExistence type="inferred from homology"/>
<dbReference type="SUPFAM" id="SSF52047">
    <property type="entry name" value="RNI-like"/>
    <property type="match status" value="1"/>
</dbReference>
<evidence type="ECO:0000256" key="4">
    <source>
        <dbReference type="ARBA" id="ARBA00022786"/>
    </source>
</evidence>
<comment type="caution">
    <text evidence="7">The sequence shown here is derived from an EMBL/GenBank/DDBJ whole genome shotgun (WGS) entry which is preliminary data.</text>
</comment>
<comment type="similarity">
    <text evidence="1">Belongs to the zyg-11 family.</text>
</comment>
<keyword evidence="3" id="KW-0677">Repeat</keyword>
<dbReference type="InterPro" id="IPR001611">
    <property type="entry name" value="Leu-rich_rpt"/>
</dbReference>
<dbReference type="Proteomes" id="UP000076858">
    <property type="component" value="Unassembled WGS sequence"/>
</dbReference>
<dbReference type="Pfam" id="PF22964">
    <property type="entry name" value="ZER1-like_2nd"/>
    <property type="match status" value="1"/>
</dbReference>
<feature type="domain" description="Zer-1-like leucine-rich repeats region" evidence="6">
    <location>
        <begin position="173"/>
        <end position="251"/>
    </location>
</feature>
<dbReference type="SUPFAM" id="SSF48371">
    <property type="entry name" value="ARM repeat"/>
    <property type="match status" value="1"/>
</dbReference>
<dbReference type="Pfam" id="PF25013">
    <property type="entry name" value="LRR_Zer-1"/>
    <property type="match status" value="1"/>
</dbReference>
<evidence type="ECO:0000313" key="8">
    <source>
        <dbReference type="Proteomes" id="UP000076858"/>
    </source>
</evidence>
<evidence type="ECO:0000256" key="1">
    <source>
        <dbReference type="ARBA" id="ARBA00009420"/>
    </source>
</evidence>
<gene>
    <name evidence="7" type="ORF">APZ42_023751</name>
</gene>
<sequence length="765" mass="87001">MYDSPIRLQNVCANYIGENIEAFCWAEGDEEAITLTFKKGHVYLHTTLSEQLLNILGQKRKINDEILSIFNSNNTRLEKVIMPNAMNLTCRGLKTLRQHHIVDLEATQLKVTISDLISSLSDWTIDNLRSLTVSDCTFVDSSKMAAMVSLSRLKNLRTLNVSYTEFNNHGLEIIVEDLRHLECLDLSETRVSEISPLRKCRNRLRALVLHNLKISDAAIPVIMDLPRLRHLDVSRNSNFSSRFQQQVYVLLDHITPPLSLSINELLLEPGALCELEHLDISGCDRVEIDALAQFIQCHRSLTFLGLLDCEACYDSMFVEKICPYTTSLMITGSANEEQILESLIRYPKRVRCTQRSLYELFSLTQQFCEPRVDVIELVLRAMRLHPEEFHIQMAATACVYNLTKGDVGQKIHPHVLKEVVHFTLAAMENFPNHLQLQKNTLLTLCSDRILQDVTFDRYRCARLVLDCLCIFEDSSMGRMSVAICSILAAKISTSETTVLGSTPKYMRKLLKMVRTKMESNQVDITLKFTLSALWNLTDESPETCSIFLREGGLELFLEVLEAFPGESTVETKILGLINNIAEVKTLRHRLIVDPFLVALRRLLRSPLIDVAYFAAGIIAHLASGGVEFWTSRAIPRHVMLEELGIVVMEWSSPESEMVAYRSFSPFFHLILCYEAPQVQLWALWAILHVCSKNGKRYCLMLYEEEGDEILNTIAANSNTSEEVRQFCISIMDLLKMQGLVRNGKNASKLSIDEPNSKMLENDIHS</sequence>